<evidence type="ECO:0000256" key="1">
    <source>
        <dbReference type="SAM" id="MobiDB-lite"/>
    </source>
</evidence>
<keyword evidence="3" id="KW-1185">Reference proteome</keyword>
<evidence type="ECO:0000313" key="2">
    <source>
        <dbReference type="EMBL" id="TXL63556.1"/>
    </source>
</evidence>
<feature type="compositionally biased region" description="Basic residues" evidence="1">
    <location>
        <begin position="81"/>
        <end position="90"/>
    </location>
</feature>
<protein>
    <submittedName>
        <fullName evidence="2">Uncharacterized protein</fullName>
    </submittedName>
</protein>
<evidence type="ECO:0000313" key="3">
    <source>
        <dbReference type="Proteomes" id="UP000321548"/>
    </source>
</evidence>
<gene>
    <name evidence="2" type="ORF">FHP08_17120</name>
</gene>
<dbReference type="Proteomes" id="UP000321548">
    <property type="component" value="Unassembled WGS sequence"/>
</dbReference>
<proteinExistence type="predicted"/>
<organism evidence="2 3">
    <name type="scientific">Zeimonas arvi</name>
    <dbReference type="NCBI Taxonomy" id="2498847"/>
    <lineage>
        <taxon>Bacteria</taxon>
        <taxon>Pseudomonadati</taxon>
        <taxon>Pseudomonadota</taxon>
        <taxon>Betaproteobacteria</taxon>
        <taxon>Burkholderiales</taxon>
        <taxon>Burkholderiaceae</taxon>
        <taxon>Zeimonas</taxon>
    </lineage>
</organism>
<name>A0A5C8NQY7_9BURK</name>
<sequence length="90" mass="9757">MKFVSTTQTGEPVESNSGTVAHRYVAADGQPVVVKRDERGRLLPGSRLVLLRAPGTGREPKNADSVRRRALGLPSRWAAHNAKRRKGGAE</sequence>
<dbReference type="AlphaFoldDB" id="A0A5C8NQY7"/>
<dbReference type="RefSeq" id="WP_147705710.1">
    <property type="nucleotide sequence ID" value="NZ_VDUY01000008.1"/>
</dbReference>
<feature type="compositionally biased region" description="Basic and acidic residues" evidence="1">
    <location>
        <begin position="58"/>
        <end position="67"/>
    </location>
</feature>
<dbReference type="EMBL" id="VDUY01000008">
    <property type="protein sequence ID" value="TXL63556.1"/>
    <property type="molecule type" value="Genomic_DNA"/>
</dbReference>
<reference evidence="2 3" key="1">
    <citation type="submission" date="2019-06" db="EMBL/GenBank/DDBJ databases">
        <title>Quisquiliibacterium sp. nov., isolated from a maize field.</title>
        <authorList>
            <person name="Lin S.-Y."/>
            <person name="Tsai C.-F."/>
            <person name="Young C.-C."/>
        </authorList>
    </citation>
    <scope>NUCLEOTIDE SEQUENCE [LARGE SCALE GENOMIC DNA]</scope>
    <source>
        <strain evidence="2 3">CC-CFT501</strain>
    </source>
</reference>
<accession>A0A5C8NQY7</accession>
<comment type="caution">
    <text evidence="2">The sequence shown here is derived from an EMBL/GenBank/DDBJ whole genome shotgun (WGS) entry which is preliminary data.</text>
</comment>
<feature type="region of interest" description="Disordered" evidence="1">
    <location>
        <begin position="54"/>
        <end position="90"/>
    </location>
</feature>